<feature type="transmembrane region" description="Helical" evidence="5">
    <location>
        <begin position="20"/>
        <end position="38"/>
    </location>
</feature>
<keyword evidence="5" id="KW-0812">Transmembrane</keyword>
<comment type="similarity">
    <text evidence="1">Belongs to the PBP/GOBP family.</text>
</comment>
<evidence type="ECO:0000313" key="8">
    <source>
        <dbReference type="Proteomes" id="UP001652740"/>
    </source>
</evidence>
<evidence type="ECO:0000256" key="3">
    <source>
        <dbReference type="ARBA" id="ARBA00022729"/>
    </source>
</evidence>
<dbReference type="PRINTS" id="PR00484">
    <property type="entry name" value="PBPGOBP"/>
</dbReference>
<dbReference type="RefSeq" id="XP_052755720.1">
    <property type="nucleotide sequence ID" value="XM_052899760.1"/>
</dbReference>
<dbReference type="GO" id="GO:0005549">
    <property type="term" value="F:odorant binding"/>
    <property type="evidence" value="ECO:0007669"/>
    <property type="project" value="InterPro"/>
</dbReference>
<dbReference type="EMBL" id="MN990664">
    <property type="protein sequence ID" value="QID58967.1"/>
    <property type="molecule type" value="mRNA"/>
</dbReference>
<organism evidence="6">
    <name type="scientific">Galleria mellonella</name>
    <name type="common">Greater wax moth</name>
    <dbReference type="NCBI Taxonomy" id="7137"/>
    <lineage>
        <taxon>Eukaryota</taxon>
        <taxon>Metazoa</taxon>
        <taxon>Ecdysozoa</taxon>
        <taxon>Arthropoda</taxon>
        <taxon>Hexapoda</taxon>
        <taxon>Insecta</taxon>
        <taxon>Pterygota</taxon>
        <taxon>Neoptera</taxon>
        <taxon>Endopterygota</taxon>
        <taxon>Lepidoptera</taxon>
        <taxon>Glossata</taxon>
        <taxon>Ditrysia</taxon>
        <taxon>Pyraloidea</taxon>
        <taxon>Pyralidae</taxon>
        <taxon>Galleriinae</taxon>
        <taxon>Galleria</taxon>
    </lineage>
</organism>
<protein>
    <submittedName>
        <fullName evidence="6 9">Odorant-binding protein</fullName>
    </submittedName>
</protein>
<dbReference type="InterPro" id="IPR006072">
    <property type="entry name" value="Odorant/phero-bd_Lep"/>
</dbReference>
<proteinExistence type="evidence at transcript level"/>
<dbReference type="Proteomes" id="UP001652740">
    <property type="component" value="Unplaced"/>
</dbReference>
<evidence type="ECO:0000256" key="4">
    <source>
        <dbReference type="PIRSR" id="PIRSR015604-1"/>
    </source>
</evidence>
<dbReference type="EMBL" id="MN990655">
    <property type="protein sequence ID" value="QID58958.1"/>
    <property type="molecule type" value="mRNA"/>
</dbReference>
<evidence type="ECO:0000313" key="6">
    <source>
        <dbReference type="EMBL" id="QID58958.1"/>
    </source>
</evidence>
<dbReference type="Gene3D" id="1.10.238.20">
    <property type="entry name" value="Pheromone/general odorant binding protein domain"/>
    <property type="match status" value="1"/>
</dbReference>
<dbReference type="GO" id="GO:0005615">
    <property type="term" value="C:extracellular space"/>
    <property type="evidence" value="ECO:0007669"/>
    <property type="project" value="TreeGrafter"/>
</dbReference>
<dbReference type="SUPFAM" id="SSF47565">
    <property type="entry name" value="Insect pheromone/odorant-binding proteins"/>
    <property type="match status" value="1"/>
</dbReference>
<dbReference type="Pfam" id="PF01395">
    <property type="entry name" value="PBP_GOBP"/>
    <property type="match status" value="1"/>
</dbReference>
<keyword evidence="4" id="KW-1015">Disulfide bond</keyword>
<evidence type="ECO:0000256" key="5">
    <source>
        <dbReference type="SAM" id="Phobius"/>
    </source>
</evidence>
<reference evidence="9" key="2">
    <citation type="submission" date="2025-05" db="UniProtKB">
        <authorList>
            <consortium name="RefSeq"/>
        </authorList>
    </citation>
    <scope>IDENTIFICATION</scope>
    <source>
        <tissue evidence="9">Whole larvae</tissue>
    </source>
</reference>
<dbReference type="OrthoDB" id="7413278at2759"/>
<keyword evidence="5" id="KW-0472">Membrane</keyword>
<keyword evidence="5" id="KW-1133">Transmembrane helix</keyword>
<dbReference type="CDD" id="cd23992">
    <property type="entry name" value="PBP_GOBP"/>
    <property type="match status" value="1"/>
</dbReference>
<name>A0A6G6C1Z6_GALME</name>
<reference evidence="6" key="1">
    <citation type="journal article" date="2020" name="Insect Mol. Biol.">
        <title>Mating-based regulation and ligand binding of an odorant-binding protein support the inverse sexual communication of the greater wax moth, Galleria mellonella (Lepidoptera: Pyralidae).</title>
        <authorList>
            <person name="Lizana P."/>
            <person name="Machuca J."/>
            <person name="Larama G."/>
            <person name="Quiroz A."/>
            <person name="Mutis A."/>
            <person name="Venthur H."/>
        </authorList>
    </citation>
    <scope>NUCLEOTIDE SEQUENCE</scope>
</reference>
<dbReference type="PANTHER" id="PTHR11857">
    <property type="entry name" value="ODORANT BINDING PROTEIN-RELATED"/>
    <property type="match status" value="1"/>
</dbReference>
<dbReference type="SMART" id="SM00708">
    <property type="entry name" value="PhBP"/>
    <property type="match status" value="1"/>
</dbReference>
<dbReference type="InterPro" id="IPR006170">
    <property type="entry name" value="PBP/GOBP"/>
</dbReference>
<evidence type="ECO:0000313" key="7">
    <source>
        <dbReference type="EMBL" id="QID58967.1"/>
    </source>
</evidence>
<feature type="disulfide bond" evidence="4">
    <location>
        <begin position="93"/>
        <end position="151"/>
    </location>
</feature>
<dbReference type="InterPro" id="IPR036728">
    <property type="entry name" value="PBP_GOBP_sf"/>
</dbReference>
<feature type="disulfide bond" evidence="4">
    <location>
        <begin position="140"/>
        <end position="160"/>
    </location>
</feature>
<keyword evidence="2" id="KW-0813">Transport</keyword>
<keyword evidence="3" id="KW-0732">Signal</keyword>
<dbReference type="PIRSF" id="PIRSF015604">
    <property type="entry name" value="Odorant/phero_bd"/>
    <property type="match status" value="1"/>
</dbReference>
<dbReference type="GO" id="GO:0007608">
    <property type="term" value="P:sensory perception of smell"/>
    <property type="evidence" value="ECO:0007669"/>
    <property type="project" value="TreeGrafter"/>
</dbReference>
<sequence length="185" mass="20834">MSNPYLSRPVRCSDTFCKNAIVMAGAVFVGLLLAAISVRDVEPSREVLRYITTGFLKTLDDCKHELNLSDHIITDLYHYWKQEYDMLDKDVGCVILCMSKKLNLVDTSGRLHHGSAKDFAVQHGAAESVADKLVEMLHECEKQSLTIEDSCVRTLEVAKCFRTNIRDLDWSPKVDVIVSEILTVV</sequence>
<evidence type="ECO:0000313" key="9">
    <source>
        <dbReference type="RefSeq" id="XP_052755720.1"/>
    </source>
</evidence>
<keyword evidence="8" id="KW-1185">Reference proteome</keyword>
<feature type="disulfide bond" evidence="4">
    <location>
        <begin position="62"/>
        <end position="97"/>
    </location>
</feature>
<gene>
    <name evidence="6" type="primary">OBP3</name>
    <name evidence="9" type="synonym">LOC116413826</name>
    <name evidence="7" type="synonym">PBP3</name>
</gene>
<evidence type="ECO:0000256" key="2">
    <source>
        <dbReference type="ARBA" id="ARBA00022448"/>
    </source>
</evidence>
<evidence type="ECO:0000256" key="1">
    <source>
        <dbReference type="ARBA" id="ARBA00008098"/>
    </source>
</evidence>
<dbReference type="AlphaFoldDB" id="A0A6G6C1Z6"/>
<accession>A0A6G6C1Z6</accession>